<feature type="transmembrane region" description="Helical" evidence="1">
    <location>
        <begin position="55"/>
        <end position="79"/>
    </location>
</feature>
<dbReference type="AlphaFoldDB" id="A0A5U3TUC5"/>
<feature type="transmembrane region" description="Helical" evidence="1">
    <location>
        <begin position="85"/>
        <end position="106"/>
    </location>
</feature>
<reference evidence="2" key="1">
    <citation type="submission" date="2018-07" db="EMBL/GenBank/DDBJ databases">
        <authorList>
            <consortium name="GenomeTrakr network: Whole genome sequencing for foodborne pathogen traceback"/>
        </authorList>
    </citation>
    <scope>NUCLEOTIDE SEQUENCE</scope>
    <source>
        <strain evidence="2">CFSAN029961</strain>
    </source>
</reference>
<comment type="caution">
    <text evidence="2">The sequence shown here is derived from an EMBL/GenBank/DDBJ whole genome shotgun (WGS) entry which is preliminary data.</text>
</comment>
<name>A0A5U3TUC5_SALER</name>
<keyword evidence="1" id="KW-1133">Transmembrane helix</keyword>
<evidence type="ECO:0000256" key="1">
    <source>
        <dbReference type="SAM" id="Phobius"/>
    </source>
</evidence>
<organism evidence="2">
    <name type="scientific">Salmonella enterica</name>
    <name type="common">Salmonella choleraesuis</name>
    <dbReference type="NCBI Taxonomy" id="28901"/>
    <lineage>
        <taxon>Bacteria</taxon>
        <taxon>Pseudomonadati</taxon>
        <taxon>Pseudomonadota</taxon>
        <taxon>Gammaproteobacteria</taxon>
        <taxon>Enterobacterales</taxon>
        <taxon>Enterobacteriaceae</taxon>
        <taxon>Salmonella</taxon>
    </lineage>
</organism>
<keyword evidence="1" id="KW-0472">Membrane</keyword>
<accession>A0A5U3TUC5</accession>
<sequence>MNGQTVIIILLSLIVAKLYPQIGYISLFICTLVILAYGIYKVFSWLLRFNAARKTIWIVFLATLAAIPVGIGYIIDIFYPSKTEAWVMVLCFYAAGGFLFAFHWCFEKINQYISRQKN</sequence>
<proteinExistence type="predicted"/>
<feature type="transmembrane region" description="Helical" evidence="1">
    <location>
        <begin position="22"/>
        <end position="43"/>
    </location>
</feature>
<evidence type="ECO:0000313" key="2">
    <source>
        <dbReference type="EMBL" id="EBP7089907.1"/>
    </source>
</evidence>
<dbReference type="EMBL" id="AAGMOI010000014">
    <property type="protein sequence ID" value="EBP7089907.1"/>
    <property type="molecule type" value="Genomic_DNA"/>
</dbReference>
<gene>
    <name evidence="2" type="ORF">ACY63_16160</name>
</gene>
<keyword evidence="1" id="KW-0812">Transmembrane</keyword>
<protein>
    <submittedName>
        <fullName evidence="2">Uncharacterized protein</fullName>
    </submittedName>
</protein>